<sequence length="287" mass="32190">MTASTLRLLTWNIQSGRGCDGLVALERIIRQIKSMGPLEVICLQEVARHFDEYVSASQPDQLEALCEAFSDYTPIWGAALSWPGATASQRREFGNLTLVKGPVLDHRVHCLPMRGSRYSVDAWQTPRCAVETLIDWQGPMRILNTHLAYHDADERLAQLHYLNACCDAWQQQVNAPPKQGPGIYSQPFGTQATLLCGDLNLDSRSDQHALLVQQGWQDAFQLCHPHQPHTPTCGVHDLVQWPEGPHCRDFVWLKQLTPSSLEVDTVTQLSDHQPLIVTLEPPVHDTP</sequence>
<dbReference type="InterPro" id="IPR005135">
    <property type="entry name" value="Endo/exonuclease/phosphatase"/>
</dbReference>
<dbReference type="PANTHER" id="PTHR14859:SF1">
    <property type="entry name" value="PGAP2-INTERACTING PROTEIN"/>
    <property type="match status" value="1"/>
</dbReference>
<dbReference type="KEGG" id="nik:F5I99_10200"/>
<dbReference type="RefSeq" id="WP_151055681.1">
    <property type="nucleotide sequence ID" value="NZ_CP044222.1"/>
</dbReference>
<dbReference type="EMBL" id="CP044222">
    <property type="protein sequence ID" value="QEW06845.1"/>
    <property type="molecule type" value="Genomic_DNA"/>
</dbReference>
<dbReference type="InterPro" id="IPR036691">
    <property type="entry name" value="Endo/exonu/phosph_ase_sf"/>
</dbReference>
<evidence type="ECO:0000259" key="1">
    <source>
        <dbReference type="Pfam" id="PF03372"/>
    </source>
</evidence>
<dbReference type="Pfam" id="PF03372">
    <property type="entry name" value="Exo_endo_phos"/>
    <property type="match status" value="1"/>
</dbReference>
<dbReference type="GO" id="GO:0006506">
    <property type="term" value="P:GPI anchor biosynthetic process"/>
    <property type="evidence" value="ECO:0007669"/>
    <property type="project" value="TreeGrafter"/>
</dbReference>
<name>A0A5J6LE31_9GAMM</name>
<feature type="domain" description="Endonuclease/exonuclease/phosphatase" evidence="1">
    <location>
        <begin position="9"/>
        <end position="272"/>
    </location>
</feature>
<accession>A0A5J6LE31</accession>
<dbReference type="PANTHER" id="PTHR14859">
    <property type="entry name" value="CALCOFLUOR WHITE HYPERSENSITIVE PROTEIN PRECURSOR"/>
    <property type="match status" value="1"/>
</dbReference>
<dbReference type="InterPro" id="IPR051916">
    <property type="entry name" value="GPI-anchor_lipid_remodeler"/>
</dbReference>
<dbReference type="GO" id="GO:0016020">
    <property type="term" value="C:membrane"/>
    <property type="evidence" value="ECO:0007669"/>
    <property type="project" value="GOC"/>
</dbReference>
<reference evidence="2 3" key="1">
    <citation type="submission" date="2019-09" db="EMBL/GenBank/DDBJ databases">
        <title>Nitrincola iocasae sp. nov., a bacterium isolated from the sediment collected at a cold seep field in South China Sea.</title>
        <authorList>
            <person name="Zhang H."/>
            <person name="Wang H."/>
            <person name="Li C."/>
        </authorList>
    </citation>
    <scope>NUCLEOTIDE SEQUENCE [LARGE SCALE GENOMIC DNA]</scope>
    <source>
        <strain evidence="2 3">KXZD1103</strain>
    </source>
</reference>
<dbReference type="AlphaFoldDB" id="A0A5J6LE31"/>
<proteinExistence type="predicted"/>
<organism evidence="2 3">
    <name type="scientific">Nitrincola iocasae</name>
    <dbReference type="NCBI Taxonomy" id="2614693"/>
    <lineage>
        <taxon>Bacteria</taxon>
        <taxon>Pseudomonadati</taxon>
        <taxon>Pseudomonadota</taxon>
        <taxon>Gammaproteobacteria</taxon>
        <taxon>Oceanospirillales</taxon>
        <taxon>Oceanospirillaceae</taxon>
        <taxon>Nitrincola</taxon>
    </lineage>
</organism>
<dbReference type="Gene3D" id="3.60.10.10">
    <property type="entry name" value="Endonuclease/exonuclease/phosphatase"/>
    <property type="match status" value="1"/>
</dbReference>
<dbReference type="SUPFAM" id="SSF56219">
    <property type="entry name" value="DNase I-like"/>
    <property type="match status" value="1"/>
</dbReference>
<dbReference type="GO" id="GO:0003824">
    <property type="term" value="F:catalytic activity"/>
    <property type="evidence" value="ECO:0007669"/>
    <property type="project" value="InterPro"/>
</dbReference>
<gene>
    <name evidence="2" type="ORF">F5I99_10200</name>
</gene>
<evidence type="ECO:0000313" key="3">
    <source>
        <dbReference type="Proteomes" id="UP000325606"/>
    </source>
</evidence>
<keyword evidence="3" id="KW-1185">Reference proteome</keyword>
<evidence type="ECO:0000313" key="2">
    <source>
        <dbReference type="EMBL" id="QEW06845.1"/>
    </source>
</evidence>
<dbReference type="Proteomes" id="UP000325606">
    <property type="component" value="Chromosome"/>
</dbReference>
<protein>
    <recommendedName>
        <fullName evidence="1">Endonuclease/exonuclease/phosphatase domain-containing protein</fullName>
    </recommendedName>
</protein>